<dbReference type="Gene3D" id="3.40.50.720">
    <property type="entry name" value="NAD(P)-binding Rossmann-like Domain"/>
    <property type="match status" value="1"/>
</dbReference>
<dbReference type="InterPro" id="IPR045010">
    <property type="entry name" value="MDR_fam"/>
</dbReference>
<dbReference type="CDD" id="cd05288">
    <property type="entry name" value="PGDH"/>
    <property type="match status" value="1"/>
</dbReference>
<evidence type="ECO:0000313" key="5">
    <source>
        <dbReference type="Proteomes" id="UP001229486"/>
    </source>
</evidence>
<dbReference type="InterPro" id="IPR036291">
    <property type="entry name" value="NAD(P)-bd_dom_sf"/>
</dbReference>
<feature type="domain" description="Alcohol dehydrogenase-like C-terminal" evidence="2">
    <location>
        <begin position="193"/>
        <end position="282"/>
    </location>
</feature>
<dbReference type="AlphaFoldDB" id="A0AB73IM82"/>
<keyword evidence="1" id="KW-0560">Oxidoreductase</keyword>
<proteinExistence type="predicted"/>
<evidence type="ECO:0000259" key="2">
    <source>
        <dbReference type="Pfam" id="PF00107"/>
    </source>
</evidence>
<dbReference type="InterPro" id="IPR011032">
    <property type="entry name" value="GroES-like_sf"/>
</dbReference>
<evidence type="ECO:0000259" key="3">
    <source>
        <dbReference type="Pfam" id="PF16884"/>
    </source>
</evidence>
<evidence type="ECO:0000313" key="4">
    <source>
        <dbReference type="EMBL" id="MDP9651046.1"/>
    </source>
</evidence>
<reference evidence="4" key="1">
    <citation type="submission" date="2023-07" db="EMBL/GenBank/DDBJ databases">
        <title>Sorghum-associated microbial communities from plants grown in Nebraska, USA.</title>
        <authorList>
            <person name="Schachtman D."/>
        </authorList>
    </citation>
    <scope>NUCLEOTIDE SEQUENCE</scope>
    <source>
        <strain evidence="4">DS1061</strain>
    </source>
</reference>
<dbReference type="SUPFAM" id="SSF50129">
    <property type="entry name" value="GroES-like"/>
    <property type="match status" value="1"/>
</dbReference>
<protein>
    <submittedName>
        <fullName evidence="4">NADPH-dependent curcumin reductase CurA</fullName>
    </submittedName>
</protein>
<dbReference type="Pfam" id="PF00107">
    <property type="entry name" value="ADH_zinc_N"/>
    <property type="match status" value="1"/>
</dbReference>
<dbReference type="Proteomes" id="UP001229486">
    <property type="component" value="Unassembled WGS sequence"/>
</dbReference>
<dbReference type="Gene3D" id="3.90.180.10">
    <property type="entry name" value="Medium-chain alcohol dehydrogenases, catalytic domain"/>
    <property type="match status" value="1"/>
</dbReference>
<dbReference type="EMBL" id="JAURTK010000015">
    <property type="protein sequence ID" value="MDP9651046.1"/>
    <property type="molecule type" value="Genomic_DNA"/>
</dbReference>
<dbReference type="InterPro" id="IPR041694">
    <property type="entry name" value="ADH_N_2"/>
</dbReference>
<dbReference type="RefSeq" id="WP_392395765.1">
    <property type="nucleotide sequence ID" value="NZ_JAURTK010000015.1"/>
</dbReference>
<accession>A0AB73IM82</accession>
<sequence>MKPAATENQEARQTPERFRQWIVRRAPHNGSLTPENFEERIVETPSLAQGEALVRIKVLNIHSATRLRMIRGLIREGETDPHNYACAEVIRSRDQAFASGDIVACQAGWQEYQVIRSSDPPVGFPRPNELVKALNGTCSPWTYVFRPALARQWPAPVLMEIFGTSGMTAWFGLREYGPIMPTDTVAVAATTGAVGAIVAQLAKAAGARVIGFAGGPARCRWVVDTLGIDGCIDYRSPTLEDELAAAFPEGIDVFSDGVGGDLTGRVVALMKRHGRLFSYGSAAASYSPNPEGEPAVRPTMRETFGISREIERLLRDRHIKSGAWTVDTFYHDRIQAENDLARLLWMQRLRPNARVVSGFENLPRAVADLYRVPRAGKLQISLE</sequence>
<dbReference type="GO" id="GO:0016628">
    <property type="term" value="F:oxidoreductase activity, acting on the CH-CH group of donors, NAD or NADP as acceptor"/>
    <property type="evidence" value="ECO:0007669"/>
    <property type="project" value="InterPro"/>
</dbReference>
<gene>
    <name evidence="4" type="ORF">J2793_006521</name>
</gene>
<dbReference type="Pfam" id="PF16884">
    <property type="entry name" value="ADH_N_2"/>
    <property type="match status" value="1"/>
</dbReference>
<feature type="domain" description="Oxidoreductase N-terminal" evidence="3">
    <location>
        <begin position="19"/>
        <end position="116"/>
    </location>
</feature>
<dbReference type="PANTHER" id="PTHR43205">
    <property type="entry name" value="PROSTAGLANDIN REDUCTASE"/>
    <property type="match status" value="1"/>
</dbReference>
<organism evidence="4 5">
    <name type="scientific">Paraburkholderia caledonica</name>
    <dbReference type="NCBI Taxonomy" id="134536"/>
    <lineage>
        <taxon>Bacteria</taxon>
        <taxon>Pseudomonadati</taxon>
        <taxon>Pseudomonadota</taxon>
        <taxon>Betaproteobacteria</taxon>
        <taxon>Burkholderiales</taxon>
        <taxon>Burkholderiaceae</taxon>
        <taxon>Paraburkholderia</taxon>
    </lineage>
</organism>
<dbReference type="InterPro" id="IPR013149">
    <property type="entry name" value="ADH-like_C"/>
</dbReference>
<dbReference type="PANTHER" id="PTHR43205:SF7">
    <property type="entry name" value="PROSTAGLANDIN REDUCTASE 1"/>
    <property type="match status" value="1"/>
</dbReference>
<comment type="caution">
    <text evidence="4">The sequence shown here is derived from an EMBL/GenBank/DDBJ whole genome shotgun (WGS) entry which is preliminary data.</text>
</comment>
<evidence type="ECO:0000256" key="1">
    <source>
        <dbReference type="ARBA" id="ARBA00023002"/>
    </source>
</evidence>
<dbReference type="SUPFAM" id="SSF51735">
    <property type="entry name" value="NAD(P)-binding Rossmann-fold domains"/>
    <property type="match status" value="1"/>
</dbReference>
<name>A0AB73IM82_9BURK</name>